<keyword evidence="6 8" id="KW-0472">Membrane</keyword>
<feature type="transmembrane region" description="Helical" evidence="8">
    <location>
        <begin position="322"/>
        <end position="343"/>
    </location>
</feature>
<dbReference type="Proteomes" id="UP000179627">
    <property type="component" value="Unassembled WGS sequence"/>
</dbReference>
<comment type="caution">
    <text evidence="10">The sequence shown here is derived from an EMBL/GenBank/DDBJ whole genome shotgun (WGS) entry which is preliminary data.</text>
</comment>
<gene>
    <name evidence="10" type="ORF">CC117_22200</name>
</gene>
<proteinExistence type="inferred from homology"/>
<dbReference type="FunFam" id="1.20.1250.20:FF:000073">
    <property type="entry name" value="MFS myo-inositol transporter, putative"/>
    <property type="match status" value="1"/>
</dbReference>
<dbReference type="GO" id="GO:0005886">
    <property type="term" value="C:plasma membrane"/>
    <property type="evidence" value="ECO:0007669"/>
    <property type="project" value="UniProtKB-SubCell"/>
</dbReference>
<organism evidence="10 11">
    <name type="scientific">Parafrankia colletiae</name>
    <dbReference type="NCBI Taxonomy" id="573497"/>
    <lineage>
        <taxon>Bacteria</taxon>
        <taxon>Bacillati</taxon>
        <taxon>Actinomycetota</taxon>
        <taxon>Actinomycetes</taxon>
        <taxon>Frankiales</taxon>
        <taxon>Frankiaceae</taxon>
        <taxon>Parafrankia</taxon>
    </lineage>
</organism>
<dbReference type="PANTHER" id="PTHR48020">
    <property type="entry name" value="PROTON MYO-INOSITOL COTRANSPORTER"/>
    <property type="match status" value="1"/>
</dbReference>
<feature type="transmembrane region" description="Helical" evidence="8">
    <location>
        <begin position="20"/>
        <end position="39"/>
    </location>
</feature>
<feature type="transmembrane region" description="Helical" evidence="8">
    <location>
        <begin position="355"/>
        <end position="379"/>
    </location>
</feature>
<feature type="domain" description="Major facilitator superfamily (MFS) profile" evidence="9">
    <location>
        <begin position="24"/>
        <end position="446"/>
    </location>
</feature>
<dbReference type="PRINTS" id="PR00171">
    <property type="entry name" value="SUGRTRNSPORT"/>
</dbReference>
<dbReference type="InterPro" id="IPR020846">
    <property type="entry name" value="MFS_dom"/>
</dbReference>
<keyword evidence="3 7" id="KW-0813">Transport</keyword>
<dbReference type="InterPro" id="IPR005828">
    <property type="entry name" value="MFS_sugar_transport-like"/>
</dbReference>
<dbReference type="SUPFAM" id="SSF103473">
    <property type="entry name" value="MFS general substrate transporter"/>
    <property type="match status" value="1"/>
</dbReference>
<dbReference type="NCBIfam" id="TIGR00879">
    <property type="entry name" value="SP"/>
    <property type="match status" value="1"/>
</dbReference>
<evidence type="ECO:0000256" key="8">
    <source>
        <dbReference type="SAM" id="Phobius"/>
    </source>
</evidence>
<dbReference type="PROSITE" id="PS50850">
    <property type="entry name" value="MFS"/>
    <property type="match status" value="1"/>
</dbReference>
<dbReference type="PROSITE" id="PS00216">
    <property type="entry name" value="SUGAR_TRANSPORT_1"/>
    <property type="match status" value="2"/>
</dbReference>
<evidence type="ECO:0000256" key="5">
    <source>
        <dbReference type="ARBA" id="ARBA00022989"/>
    </source>
</evidence>
<dbReference type="Pfam" id="PF00083">
    <property type="entry name" value="Sugar_tr"/>
    <property type="match status" value="1"/>
</dbReference>
<dbReference type="InterPro" id="IPR005829">
    <property type="entry name" value="Sugar_transporter_CS"/>
</dbReference>
<feature type="transmembrane region" description="Helical" evidence="8">
    <location>
        <begin position="149"/>
        <end position="171"/>
    </location>
</feature>
<dbReference type="PROSITE" id="PS00217">
    <property type="entry name" value="SUGAR_TRANSPORT_2"/>
    <property type="match status" value="1"/>
</dbReference>
<feature type="transmembrane region" description="Helical" evidence="8">
    <location>
        <begin position="91"/>
        <end position="110"/>
    </location>
</feature>
<dbReference type="EMBL" id="MBLM01000129">
    <property type="protein sequence ID" value="OHV34022.1"/>
    <property type="molecule type" value="Genomic_DNA"/>
</dbReference>
<feature type="transmembrane region" description="Helical" evidence="8">
    <location>
        <begin position="116"/>
        <end position="137"/>
    </location>
</feature>
<evidence type="ECO:0000313" key="11">
    <source>
        <dbReference type="Proteomes" id="UP000179627"/>
    </source>
</evidence>
<evidence type="ECO:0000256" key="6">
    <source>
        <dbReference type="ARBA" id="ARBA00023136"/>
    </source>
</evidence>
<evidence type="ECO:0000256" key="7">
    <source>
        <dbReference type="RuleBase" id="RU003346"/>
    </source>
</evidence>
<dbReference type="Gene3D" id="1.20.1250.20">
    <property type="entry name" value="MFS general substrate transporter like domains"/>
    <property type="match status" value="2"/>
</dbReference>
<keyword evidence="11" id="KW-1185">Reference proteome</keyword>
<feature type="transmembrane region" description="Helical" evidence="8">
    <location>
        <begin position="291"/>
        <end position="315"/>
    </location>
</feature>
<reference evidence="11" key="1">
    <citation type="submission" date="2016-07" db="EMBL/GenBank/DDBJ databases">
        <title>Sequence Frankia sp. strain CcI1.17.</title>
        <authorList>
            <person name="Ghodhbane-Gtari F."/>
            <person name="Swanson E."/>
            <person name="Gueddou A."/>
            <person name="Morris K."/>
            <person name="Hezbri K."/>
            <person name="Ktari A."/>
            <person name="Nouioui I."/>
            <person name="Abebe-Akele F."/>
            <person name="Simpson S."/>
            <person name="Thomas K."/>
            <person name="Gtari M."/>
            <person name="Tisa L.S."/>
            <person name="Hurst S."/>
        </authorList>
    </citation>
    <scope>NUCLEOTIDE SEQUENCE [LARGE SCALE GENOMIC DNA]</scope>
    <source>
        <strain evidence="11">Cc1.17</strain>
    </source>
</reference>
<dbReference type="RefSeq" id="WP_071086577.1">
    <property type="nucleotide sequence ID" value="NZ_MBLM01000129.1"/>
</dbReference>
<evidence type="ECO:0000256" key="2">
    <source>
        <dbReference type="ARBA" id="ARBA00010992"/>
    </source>
</evidence>
<evidence type="ECO:0000256" key="1">
    <source>
        <dbReference type="ARBA" id="ARBA00004651"/>
    </source>
</evidence>
<dbReference type="AlphaFoldDB" id="A0A1S1QLQ3"/>
<evidence type="ECO:0000256" key="3">
    <source>
        <dbReference type="ARBA" id="ARBA00022448"/>
    </source>
</evidence>
<feature type="transmembrane region" description="Helical" evidence="8">
    <location>
        <begin position="256"/>
        <end position="279"/>
    </location>
</feature>
<comment type="subcellular location">
    <subcellularLocation>
        <location evidence="1">Cell membrane</location>
        <topology evidence="1">Multi-pass membrane protein</topology>
    </subcellularLocation>
</comment>
<evidence type="ECO:0000256" key="4">
    <source>
        <dbReference type="ARBA" id="ARBA00022692"/>
    </source>
</evidence>
<dbReference type="InterPro" id="IPR050814">
    <property type="entry name" value="Myo-inositol_Transporter"/>
</dbReference>
<comment type="similarity">
    <text evidence="2 7">Belongs to the major facilitator superfamily. Sugar transporter (TC 2.A.1.1) family.</text>
</comment>
<dbReference type="PANTHER" id="PTHR48020:SF12">
    <property type="entry name" value="PROTON MYO-INOSITOL COTRANSPORTER"/>
    <property type="match status" value="1"/>
</dbReference>
<dbReference type="InterPro" id="IPR003663">
    <property type="entry name" value="Sugar/inositol_transpt"/>
</dbReference>
<feature type="transmembrane region" description="Helical" evidence="8">
    <location>
        <begin position="391"/>
        <end position="412"/>
    </location>
</feature>
<name>A0A1S1QLQ3_9ACTN</name>
<dbReference type="InterPro" id="IPR036259">
    <property type="entry name" value="MFS_trans_sf"/>
</dbReference>
<protein>
    <recommendedName>
        <fullName evidence="9">Major facilitator superfamily (MFS) profile domain-containing protein</fullName>
    </recommendedName>
</protein>
<evidence type="ECO:0000259" key="9">
    <source>
        <dbReference type="PROSITE" id="PS50850"/>
    </source>
</evidence>
<accession>A0A1S1QLQ3</accession>
<feature type="transmembrane region" description="Helical" evidence="8">
    <location>
        <begin position="424"/>
        <end position="442"/>
    </location>
</feature>
<keyword evidence="4 8" id="KW-0812">Transmembrane</keyword>
<sequence length="483" mass="51057">MTDGVATAWRRTAGPGRNPFVTRAALFAGLGGLLFGYDTGVIGGALPLIAQDFDWDSPFLKGVITSSLLLGAAAGALLAGRLSDRLGRRRLILITAVVFVVGILGASLAPEAISLVAFRVVIGLGVGSASVVVPLYIGEIAPPEVRGALVSLNQLSITIGILASQLIAYFLTSSGHWRWMIAIALVPSVLLGLGMLRQPESPAWLVEKDRDEEARRVLARTRDAGDDIEGEIRELRDVSAERADARDVLSRAVRPALVVGLALAVIQQITGVNTVIYYAPTLLESAGLGEHAAIGGTVIVGVINVALTVLAIALLDRVGRRALLLVGTAGMTLGLVVLGAVFVGQPDTVSSTRAVVAIVALCVYIGSFAIGLGPVFWLLISEIYPLRIRGAAMSVAGIANWLANFVVAISYLTLLDAIGRGPTFWLYAAIALASLAFMWLRVPETRGRSLPEIEADLNMNPEQAEQDVAPARARSRHHHRHAH</sequence>
<keyword evidence="5 8" id="KW-1133">Transmembrane helix</keyword>
<dbReference type="OrthoDB" id="9787026at2"/>
<evidence type="ECO:0000313" key="10">
    <source>
        <dbReference type="EMBL" id="OHV34022.1"/>
    </source>
</evidence>
<feature type="transmembrane region" description="Helical" evidence="8">
    <location>
        <begin position="177"/>
        <end position="196"/>
    </location>
</feature>
<feature type="transmembrane region" description="Helical" evidence="8">
    <location>
        <begin position="59"/>
        <end position="79"/>
    </location>
</feature>
<dbReference type="GO" id="GO:0022857">
    <property type="term" value="F:transmembrane transporter activity"/>
    <property type="evidence" value="ECO:0007669"/>
    <property type="project" value="InterPro"/>
</dbReference>